<gene>
    <name evidence="2" type="ORF">V6N12_031659</name>
</gene>
<proteinExistence type="predicted"/>
<protein>
    <recommendedName>
        <fullName evidence="1">RNase H type-1 domain-containing protein</fullName>
    </recommendedName>
</protein>
<sequence length="171" mass="18572">MGVFTGLLCAWDNGLRHIVVELDSQEAASLLQKVDDHRSRVSIITHIPEVVPCEAAAAAAAAAAAKASSLIHNGERSPRRACQALRSWNHFGLQEVEVESVSKYVTDSDRRSEHQGGSLMVVVALFVLSSSLISLPDPWVTKLEFSCIPATFESDFVGARQALQVDRMSLD</sequence>
<dbReference type="Proteomes" id="UP001472677">
    <property type="component" value="Unassembled WGS sequence"/>
</dbReference>
<dbReference type="EMBL" id="JBBPBM010000022">
    <property type="protein sequence ID" value="KAK8547522.1"/>
    <property type="molecule type" value="Genomic_DNA"/>
</dbReference>
<comment type="caution">
    <text evidence="2">The sequence shown here is derived from an EMBL/GenBank/DDBJ whole genome shotgun (WGS) entry which is preliminary data.</text>
</comment>
<dbReference type="Pfam" id="PF13456">
    <property type="entry name" value="RVT_3"/>
    <property type="match status" value="1"/>
</dbReference>
<feature type="domain" description="RNase H type-1" evidence="1">
    <location>
        <begin position="2"/>
        <end position="46"/>
    </location>
</feature>
<accession>A0ABR2DWW2</accession>
<evidence type="ECO:0000313" key="3">
    <source>
        <dbReference type="Proteomes" id="UP001472677"/>
    </source>
</evidence>
<organism evidence="2 3">
    <name type="scientific">Hibiscus sabdariffa</name>
    <name type="common">roselle</name>
    <dbReference type="NCBI Taxonomy" id="183260"/>
    <lineage>
        <taxon>Eukaryota</taxon>
        <taxon>Viridiplantae</taxon>
        <taxon>Streptophyta</taxon>
        <taxon>Embryophyta</taxon>
        <taxon>Tracheophyta</taxon>
        <taxon>Spermatophyta</taxon>
        <taxon>Magnoliopsida</taxon>
        <taxon>eudicotyledons</taxon>
        <taxon>Gunneridae</taxon>
        <taxon>Pentapetalae</taxon>
        <taxon>rosids</taxon>
        <taxon>malvids</taxon>
        <taxon>Malvales</taxon>
        <taxon>Malvaceae</taxon>
        <taxon>Malvoideae</taxon>
        <taxon>Hibiscus</taxon>
    </lineage>
</organism>
<evidence type="ECO:0000259" key="1">
    <source>
        <dbReference type="Pfam" id="PF13456"/>
    </source>
</evidence>
<evidence type="ECO:0000313" key="2">
    <source>
        <dbReference type="EMBL" id="KAK8547522.1"/>
    </source>
</evidence>
<reference evidence="2 3" key="1">
    <citation type="journal article" date="2024" name="G3 (Bethesda)">
        <title>Genome assembly of Hibiscus sabdariffa L. provides insights into metabolisms of medicinal natural products.</title>
        <authorList>
            <person name="Kim T."/>
        </authorList>
    </citation>
    <scope>NUCLEOTIDE SEQUENCE [LARGE SCALE GENOMIC DNA]</scope>
    <source>
        <strain evidence="2">TK-2024</strain>
        <tissue evidence="2">Old leaves</tissue>
    </source>
</reference>
<name>A0ABR2DWW2_9ROSI</name>
<keyword evidence="3" id="KW-1185">Reference proteome</keyword>
<dbReference type="InterPro" id="IPR002156">
    <property type="entry name" value="RNaseH_domain"/>
</dbReference>